<reference evidence="1" key="1">
    <citation type="journal article" date="2015" name="Nature">
        <title>Complex archaea that bridge the gap between prokaryotes and eukaryotes.</title>
        <authorList>
            <person name="Spang A."/>
            <person name="Saw J.H."/>
            <person name="Jorgensen S.L."/>
            <person name="Zaremba-Niedzwiedzka K."/>
            <person name="Martijn J."/>
            <person name="Lind A.E."/>
            <person name="van Eijk R."/>
            <person name="Schleper C."/>
            <person name="Guy L."/>
            <person name="Ettema T.J."/>
        </authorList>
    </citation>
    <scope>NUCLEOTIDE SEQUENCE</scope>
</reference>
<dbReference type="AlphaFoldDB" id="A0A0F8XBZ5"/>
<gene>
    <name evidence="1" type="ORF">LCGC14_3044240</name>
</gene>
<feature type="non-terminal residue" evidence="1">
    <location>
        <position position="54"/>
    </location>
</feature>
<comment type="caution">
    <text evidence="1">The sequence shown here is derived from an EMBL/GenBank/DDBJ whole genome shotgun (WGS) entry which is preliminary data.</text>
</comment>
<accession>A0A0F8XBZ5</accession>
<name>A0A0F8XBZ5_9ZZZZ</name>
<organism evidence="1">
    <name type="scientific">marine sediment metagenome</name>
    <dbReference type="NCBI Taxonomy" id="412755"/>
    <lineage>
        <taxon>unclassified sequences</taxon>
        <taxon>metagenomes</taxon>
        <taxon>ecological metagenomes</taxon>
    </lineage>
</organism>
<sequence>MPSDLLKSMMSLLVSPCSFRLLRMAAITQFHMLVYRFPTVGAKVAVYLARKLAT</sequence>
<protein>
    <submittedName>
        <fullName evidence="1">Uncharacterized protein</fullName>
    </submittedName>
</protein>
<proteinExistence type="predicted"/>
<evidence type="ECO:0000313" key="1">
    <source>
        <dbReference type="EMBL" id="KKK58455.1"/>
    </source>
</evidence>
<dbReference type="EMBL" id="LAZR01063973">
    <property type="protein sequence ID" value="KKK58455.1"/>
    <property type="molecule type" value="Genomic_DNA"/>
</dbReference>